<name>A0A938Y398_9ACTN</name>
<dbReference type="EMBL" id="JAERTX010000017">
    <property type="protein sequence ID" value="MBM9461417.1"/>
    <property type="molecule type" value="Genomic_DNA"/>
</dbReference>
<accession>A0A938Y398</accession>
<feature type="compositionally biased region" description="Low complexity" evidence="1">
    <location>
        <begin position="37"/>
        <end position="61"/>
    </location>
</feature>
<reference evidence="2" key="1">
    <citation type="submission" date="2021-01" db="EMBL/GenBank/DDBJ databases">
        <title>Novel species in genus Nocardioides.</title>
        <authorList>
            <person name="Zhang G."/>
        </authorList>
    </citation>
    <scope>NUCLEOTIDE SEQUENCE</scope>
    <source>
        <strain evidence="2">Zg-536</strain>
    </source>
</reference>
<dbReference type="NCBIfam" id="NF045524">
    <property type="entry name" value="MXAN_6640_HExxH"/>
    <property type="match status" value="1"/>
</dbReference>
<keyword evidence="3" id="KW-1185">Reference proteome</keyword>
<dbReference type="Proteomes" id="UP000663791">
    <property type="component" value="Unassembled WGS sequence"/>
</dbReference>
<proteinExistence type="predicted"/>
<comment type="caution">
    <text evidence="2">The sequence shown here is derived from an EMBL/GenBank/DDBJ whole genome shotgun (WGS) entry which is preliminary data.</text>
</comment>
<dbReference type="RefSeq" id="WP_205292739.1">
    <property type="nucleotide sequence ID" value="NZ_CP074406.1"/>
</dbReference>
<dbReference type="AlphaFoldDB" id="A0A938Y398"/>
<evidence type="ECO:0000313" key="2">
    <source>
        <dbReference type="EMBL" id="MBM9461417.1"/>
    </source>
</evidence>
<sequence length="536" mass="56820">MLLRGRSPFSGLVLSILTSLVAALLVVTALGVSAQADPVSPGTPADGSAPAGGASAAGADPGDPEQVAEQALETVEELIADPAASLTATGGEKPDLTNALTDLAEVADDLRDDRAAEAKNIMARPTDPTKTCATIDLVCYGPVTDQRVCAGGVCVHYVTSGPNAVAPENDGPGGLYPGTAGGRPDYVETVLDTVRHVRDRYRAAGYRAVLPDGTAGGTANDFDVYLGQMPSGYYGYCVSSPSPSAAARTASSYCVLDNDYREYAKHTPLQNLQVTVAHEYFHAVQVAYDATEAVWFREATATWAEDEVYDGINDNRQFLRDGPLGKPGQPLNASAARYGSWIFFRYLSERYPAATGGMANIVRQIWERSAHSGPGAAGQTNLSALSSVLAARGSSFRVTFGKFAAANRYPATSYSEGAAYRLAPTLRGYRIKPGKRVALSTKLSRRASGTVRFKSMTGGKRTLKVHVTIPKATAGGYAMVTIKRAGKKPVTKRLHTNKAGRVKKSYSFGKGVDWVELTLANASSKRRPIQVNARVR</sequence>
<evidence type="ECO:0000256" key="1">
    <source>
        <dbReference type="SAM" id="MobiDB-lite"/>
    </source>
</evidence>
<evidence type="ECO:0000313" key="3">
    <source>
        <dbReference type="Proteomes" id="UP000663791"/>
    </source>
</evidence>
<protein>
    <submittedName>
        <fullName evidence="2">Uncharacterized protein</fullName>
    </submittedName>
</protein>
<organism evidence="2 3">
    <name type="scientific">Nocardioides faecalis</name>
    <dbReference type="NCBI Taxonomy" id="2803858"/>
    <lineage>
        <taxon>Bacteria</taxon>
        <taxon>Bacillati</taxon>
        <taxon>Actinomycetota</taxon>
        <taxon>Actinomycetes</taxon>
        <taxon>Propionibacteriales</taxon>
        <taxon>Nocardioidaceae</taxon>
        <taxon>Nocardioides</taxon>
    </lineage>
</organism>
<feature type="region of interest" description="Disordered" evidence="1">
    <location>
        <begin position="37"/>
        <end position="65"/>
    </location>
</feature>
<gene>
    <name evidence="2" type="ORF">JK386_16055</name>
</gene>